<proteinExistence type="predicted"/>
<accession>A0A1F7WEN5</accession>
<dbReference type="STRING" id="1802424.A2480_01835"/>
<reference evidence="1 2" key="1">
    <citation type="journal article" date="2016" name="Nat. Commun.">
        <title>Thousands of microbial genomes shed light on interconnected biogeochemical processes in an aquifer system.</title>
        <authorList>
            <person name="Anantharaman K."/>
            <person name="Brown C.T."/>
            <person name="Hug L.A."/>
            <person name="Sharon I."/>
            <person name="Castelle C.J."/>
            <person name="Probst A.J."/>
            <person name="Thomas B.C."/>
            <person name="Singh A."/>
            <person name="Wilkins M.J."/>
            <person name="Karaoz U."/>
            <person name="Brodie E.L."/>
            <person name="Williams K.H."/>
            <person name="Hubbard S.S."/>
            <person name="Banfield J.F."/>
        </authorList>
    </citation>
    <scope>NUCLEOTIDE SEQUENCE [LARGE SCALE GENOMIC DNA]</scope>
</reference>
<dbReference type="AlphaFoldDB" id="A0A1F7WEN5"/>
<organism evidence="1 2">
    <name type="scientific">Candidatus Uhrbacteria bacterium RIFOXYC2_FULL_47_19</name>
    <dbReference type="NCBI Taxonomy" id="1802424"/>
    <lineage>
        <taxon>Bacteria</taxon>
        <taxon>Candidatus Uhriibacteriota</taxon>
    </lineage>
</organism>
<dbReference type="Proteomes" id="UP000176988">
    <property type="component" value="Unassembled WGS sequence"/>
</dbReference>
<evidence type="ECO:0000313" key="2">
    <source>
        <dbReference type="Proteomes" id="UP000176988"/>
    </source>
</evidence>
<dbReference type="EMBL" id="MGFG01000010">
    <property type="protein sequence ID" value="OGM01250.1"/>
    <property type="molecule type" value="Genomic_DNA"/>
</dbReference>
<protein>
    <submittedName>
        <fullName evidence="1">Uncharacterized protein</fullName>
    </submittedName>
</protein>
<sequence>MAKDKQKKFITLVDRSALRQPEKDELKRQVEESGVTPEMWHRFDELLVVAFEDRQKALNEYRLLLDNEVVKYTSVYERKKKVIDQKMRTALARLNDNDRSEHDRLWNEYHERIRKLQEKLLVDMKETSRTTLLKSVSVIP</sequence>
<gene>
    <name evidence="1" type="ORF">A2480_01835</name>
</gene>
<evidence type="ECO:0000313" key="1">
    <source>
        <dbReference type="EMBL" id="OGM01250.1"/>
    </source>
</evidence>
<comment type="caution">
    <text evidence="1">The sequence shown here is derived from an EMBL/GenBank/DDBJ whole genome shotgun (WGS) entry which is preliminary data.</text>
</comment>
<name>A0A1F7WEN5_9BACT</name>